<keyword evidence="2" id="KW-1185">Reference proteome</keyword>
<name>A0A0B1TQG2_OESDE</name>
<evidence type="ECO:0000313" key="2">
    <source>
        <dbReference type="Proteomes" id="UP000053660"/>
    </source>
</evidence>
<proteinExistence type="predicted"/>
<evidence type="ECO:0000313" key="1">
    <source>
        <dbReference type="EMBL" id="KHJ99773.1"/>
    </source>
</evidence>
<dbReference type="Proteomes" id="UP000053660">
    <property type="component" value="Unassembled WGS sequence"/>
</dbReference>
<dbReference type="OrthoDB" id="5869388at2759"/>
<sequence>MDEDSISLLEKIHGILLSKAPEAIPLLEQLISKFPTFSNKIVEAEKRPRSLVIIGVPEPDATLAPSARQLHTEKSVTNILDALDVEARPMYTTVTADFSTEVVSPMKPHEHTIKHN</sequence>
<reference evidence="1 2" key="1">
    <citation type="submission" date="2014-03" db="EMBL/GenBank/DDBJ databases">
        <title>Draft genome of the hookworm Oesophagostomum dentatum.</title>
        <authorList>
            <person name="Mitreva M."/>
        </authorList>
    </citation>
    <scope>NUCLEOTIDE SEQUENCE [LARGE SCALE GENOMIC DNA]</scope>
    <source>
        <strain evidence="1 2">OD-Hann</strain>
    </source>
</reference>
<dbReference type="EMBL" id="KN549205">
    <property type="protein sequence ID" value="KHJ99773.1"/>
    <property type="molecule type" value="Genomic_DNA"/>
</dbReference>
<organism evidence="1 2">
    <name type="scientific">Oesophagostomum dentatum</name>
    <name type="common">Nodular worm</name>
    <dbReference type="NCBI Taxonomy" id="61180"/>
    <lineage>
        <taxon>Eukaryota</taxon>
        <taxon>Metazoa</taxon>
        <taxon>Ecdysozoa</taxon>
        <taxon>Nematoda</taxon>
        <taxon>Chromadorea</taxon>
        <taxon>Rhabditida</taxon>
        <taxon>Rhabditina</taxon>
        <taxon>Rhabditomorpha</taxon>
        <taxon>Strongyloidea</taxon>
        <taxon>Strongylidae</taxon>
        <taxon>Oesophagostomum</taxon>
    </lineage>
</organism>
<protein>
    <submittedName>
        <fullName evidence="1">Uncharacterized protein</fullName>
    </submittedName>
</protein>
<accession>A0A0B1TQG2</accession>
<gene>
    <name evidence="1" type="ORF">OESDEN_00228</name>
</gene>
<dbReference type="AlphaFoldDB" id="A0A0B1TQG2"/>